<dbReference type="STRING" id="394096.DB31_6339"/>
<keyword evidence="2" id="KW-1185">Reference proteome</keyword>
<gene>
    <name evidence="1" type="ORF">DB31_6339</name>
</gene>
<reference evidence="1 2" key="1">
    <citation type="submission" date="2014-04" db="EMBL/GenBank/DDBJ databases">
        <title>Genome assembly of Hyalangium minutum DSM 14724.</title>
        <authorList>
            <person name="Sharma G."/>
            <person name="Subramanian S."/>
        </authorList>
    </citation>
    <scope>NUCLEOTIDE SEQUENCE [LARGE SCALE GENOMIC DNA]</scope>
    <source>
        <strain evidence="1 2">DSM 14724</strain>
    </source>
</reference>
<dbReference type="Proteomes" id="UP000028725">
    <property type="component" value="Unassembled WGS sequence"/>
</dbReference>
<comment type="caution">
    <text evidence="1">The sequence shown here is derived from an EMBL/GenBank/DDBJ whole genome shotgun (WGS) entry which is preliminary data.</text>
</comment>
<proteinExistence type="predicted"/>
<accession>A0A085WNV1</accession>
<organism evidence="1 2">
    <name type="scientific">Hyalangium minutum</name>
    <dbReference type="NCBI Taxonomy" id="394096"/>
    <lineage>
        <taxon>Bacteria</taxon>
        <taxon>Pseudomonadati</taxon>
        <taxon>Myxococcota</taxon>
        <taxon>Myxococcia</taxon>
        <taxon>Myxococcales</taxon>
        <taxon>Cystobacterineae</taxon>
        <taxon>Archangiaceae</taxon>
        <taxon>Hyalangium</taxon>
    </lineage>
</organism>
<dbReference type="EMBL" id="JMCB01000004">
    <property type="protein sequence ID" value="KFE69364.1"/>
    <property type="molecule type" value="Genomic_DNA"/>
</dbReference>
<protein>
    <submittedName>
        <fullName evidence="1">Uncharacterized protein</fullName>
    </submittedName>
</protein>
<evidence type="ECO:0000313" key="2">
    <source>
        <dbReference type="Proteomes" id="UP000028725"/>
    </source>
</evidence>
<dbReference type="RefSeq" id="WP_157231941.1">
    <property type="nucleotide sequence ID" value="NZ_JMCB01000004.1"/>
</dbReference>
<evidence type="ECO:0000313" key="1">
    <source>
        <dbReference type="EMBL" id="KFE69364.1"/>
    </source>
</evidence>
<name>A0A085WNV1_9BACT</name>
<sequence length="54" mass="6143">MTTATVQDTRHIRDALPVDFLRELQNTRPSQPAPRKEAASSIKGAIIRWLNEEL</sequence>
<dbReference type="AlphaFoldDB" id="A0A085WNV1"/>